<reference evidence="1 2" key="1">
    <citation type="submission" date="2020-07" db="EMBL/GenBank/DDBJ databases">
        <title>Diversity of carbapenemase encoding genes among Pseudomonas putida group clinical isolates in a tertiary Brazilian hospital.</title>
        <authorList>
            <person name="Alberto-Lei F."/>
            <person name="Nodari C.S."/>
            <person name="Streling A.P."/>
            <person name="Paulino J.T."/>
            <person name="Bessa-Neto F.O."/>
            <person name="Cayo R."/>
            <person name="Gales A.C."/>
        </authorList>
    </citation>
    <scope>NUCLEOTIDE SEQUENCE [LARGE SCALE GENOMIC DNA]</scope>
    <source>
        <strain evidence="1 2">14535</strain>
    </source>
</reference>
<proteinExistence type="predicted"/>
<evidence type="ECO:0000313" key="2">
    <source>
        <dbReference type="Proteomes" id="UP000556620"/>
    </source>
</evidence>
<dbReference type="RefSeq" id="WP_182365892.1">
    <property type="nucleotide sequence ID" value="NZ_JACGCU010000008.1"/>
</dbReference>
<protein>
    <submittedName>
        <fullName evidence="1">Uncharacterized protein</fullName>
    </submittedName>
</protein>
<sequence length="169" mass="18447">MEKLRWKRLETRTARQAGLGVDPTSKRVLMPGHAKFSVSAVAMELTRDAPGGHRWISSREAPVSRNNRSLPAIVLSPGVWQFIAEVGTATDTVEQSGQRLQTVLGIALASVDHHLRQSLDLLLDQASQSESRSSASVTQFQVTHITPETGPVFLHIRLPHEIGVDISSA</sequence>
<gene>
    <name evidence="1" type="ORF">H4C44_06475</name>
</gene>
<name>A0A7W2JGX8_9PSED</name>
<dbReference type="EMBL" id="JACGCU010000008">
    <property type="protein sequence ID" value="MBA6058816.1"/>
    <property type="molecule type" value="Genomic_DNA"/>
</dbReference>
<comment type="caution">
    <text evidence="1">The sequence shown here is derived from an EMBL/GenBank/DDBJ whole genome shotgun (WGS) entry which is preliminary data.</text>
</comment>
<accession>A0A7W2JGX8</accession>
<dbReference type="Proteomes" id="UP000556620">
    <property type="component" value="Unassembled WGS sequence"/>
</dbReference>
<dbReference type="AlphaFoldDB" id="A0A7W2JGX8"/>
<organism evidence="1 2">
    <name type="scientific">Pseudomonas juntendi</name>
    <dbReference type="NCBI Taxonomy" id="2666183"/>
    <lineage>
        <taxon>Bacteria</taxon>
        <taxon>Pseudomonadati</taxon>
        <taxon>Pseudomonadota</taxon>
        <taxon>Gammaproteobacteria</taxon>
        <taxon>Pseudomonadales</taxon>
        <taxon>Pseudomonadaceae</taxon>
        <taxon>Pseudomonas</taxon>
    </lineage>
</organism>
<evidence type="ECO:0000313" key="1">
    <source>
        <dbReference type="EMBL" id="MBA6058816.1"/>
    </source>
</evidence>